<sequence>MPKSTLSAIAALALSSFAVTYAEDKTIQIPGHKFKTAENCIRQAPIGKFDRKCDIPIVGWRGAEGIWFPNVSQGAPGGFGF</sequence>
<dbReference type="Proteomes" id="UP001229355">
    <property type="component" value="Chromosome 2"/>
</dbReference>
<accession>A0ABY8DLR6</accession>
<dbReference type="RefSeq" id="WP_280662454.1">
    <property type="nucleotide sequence ID" value="NZ_CP120374.1"/>
</dbReference>
<feature type="chain" id="PRO_5047077130" evidence="1">
    <location>
        <begin position="23"/>
        <end position="81"/>
    </location>
</feature>
<proteinExistence type="predicted"/>
<organism evidence="2 3">
    <name type="scientific">Sinorhizobium garamanticum</name>
    <dbReference type="NCBI Taxonomy" id="680247"/>
    <lineage>
        <taxon>Bacteria</taxon>
        <taxon>Pseudomonadati</taxon>
        <taxon>Pseudomonadota</taxon>
        <taxon>Alphaproteobacteria</taxon>
        <taxon>Hyphomicrobiales</taxon>
        <taxon>Rhizobiaceae</taxon>
        <taxon>Sinorhizobium/Ensifer group</taxon>
        <taxon>Sinorhizobium</taxon>
    </lineage>
</organism>
<protein>
    <submittedName>
        <fullName evidence="2">Uncharacterized protein</fullName>
    </submittedName>
</protein>
<dbReference type="EMBL" id="CP120374">
    <property type="protein sequence ID" value="WEX90490.1"/>
    <property type="molecule type" value="Genomic_DNA"/>
</dbReference>
<evidence type="ECO:0000256" key="1">
    <source>
        <dbReference type="SAM" id="SignalP"/>
    </source>
</evidence>
<feature type="signal peptide" evidence="1">
    <location>
        <begin position="1"/>
        <end position="22"/>
    </location>
</feature>
<keyword evidence="3" id="KW-1185">Reference proteome</keyword>
<evidence type="ECO:0000313" key="2">
    <source>
        <dbReference type="EMBL" id="WEX90490.1"/>
    </source>
</evidence>
<evidence type="ECO:0000313" key="3">
    <source>
        <dbReference type="Proteomes" id="UP001229355"/>
    </source>
</evidence>
<name>A0ABY8DLR6_9HYPH</name>
<reference evidence="2 3" key="1">
    <citation type="submission" date="2023-03" db="EMBL/GenBank/DDBJ databases">
        <authorList>
            <person name="Kaur S."/>
            <person name="Espinosa-Saiz D."/>
            <person name="Velazquez E."/>
            <person name="Menendez E."/>
            <person name="diCenzo G.C."/>
        </authorList>
    </citation>
    <scope>NUCLEOTIDE SEQUENCE [LARGE SCALE GENOMIC DNA]</scope>
    <source>
        <strain evidence="2 3">LMG 24692</strain>
    </source>
</reference>
<keyword evidence="1" id="KW-0732">Signal</keyword>
<gene>
    <name evidence="2" type="ORF">PZN02_004034</name>
</gene>